<protein>
    <recommendedName>
        <fullName evidence="4">CCT domain-containing protein</fullName>
    </recommendedName>
</protein>
<reference evidence="2 3" key="1">
    <citation type="journal article" date="2014" name="Agronomy (Basel)">
        <title>A Draft Genome Sequence for Ensete ventricosum, the Drought-Tolerant Tree Against Hunger.</title>
        <authorList>
            <person name="Harrison J."/>
            <person name="Moore K.A."/>
            <person name="Paszkiewicz K."/>
            <person name="Jones T."/>
            <person name="Grant M."/>
            <person name="Ambacheew D."/>
            <person name="Muzemil S."/>
            <person name="Studholme D.J."/>
        </authorList>
    </citation>
    <scope>NUCLEOTIDE SEQUENCE [LARGE SCALE GENOMIC DNA]</scope>
</reference>
<dbReference type="GO" id="GO:0005634">
    <property type="term" value="C:nucleus"/>
    <property type="evidence" value="ECO:0007669"/>
    <property type="project" value="TreeGrafter"/>
</dbReference>
<comment type="caution">
    <text evidence="2">The sequence shown here is derived from an EMBL/GenBank/DDBJ whole genome shotgun (WGS) entry which is preliminary data.</text>
</comment>
<evidence type="ECO:0000313" key="2">
    <source>
        <dbReference type="EMBL" id="RRT79402.1"/>
    </source>
</evidence>
<feature type="compositionally biased region" description="Basic and acidic residues" evidence="1">
    <location>
        <begin position="106"/>
        <end position="116"/>
    </location>
</feature>
<dbReference type="EMBL" id="AMZH03001407">
    <property type="protein sequence ID" value="RRT79402.1"/>
    <property type="molecule type" value="Genomic_DNA"/>
</dbReference>
<dbReference type="PANTHER" id="PTHR31319">
    <property type="entry name" value="ZINC FINGER PROTEIN CONSTANS-LIKE 4"/>
    <property type="match status" value="1"/>
</dbReference>
<dbReference type="GO" id="GO:0003700">
    <property type="term" value="F:DNA-binding transcription factor activity"/>
    <property type="evidence" value="ECO:0007669"/>
    <property type="project" value="TreeGrafter"/>
</dbReference>
<feature type="region of interest" description="Disordered" evidence="1">
    <location>
        <begin position="81"/>
        <end position="126"/>
    </location>
</feature>
<gene>
    <name evidence="2" type="ORF">B296_00025443</name>
</gene>
<evidence type="ECO:0000313" key="3">
    <source>
        <dbReference type="Proteomes" id="UP000287651"/>
    </source>
</evidence>
<organism evidence="2 3">
    <name type="scientific">Ensete ventricosum</name>
    <name type="common">Abyssinian banana</name>
    <name type="synonym">Musa ensete</name>
    <dbReference type="NCBI Taxonomy" id="4639"/>
    <lineage>
        <taxon>Eukaryota</taxon>
        <taxon>Viridiplantae</taxon>
        <taxon>Streptophyta</taxon>
        <taxon>Embryophyta</taxon>
        <taxon>Tracheophyta</taxon>
        <taxon>Spermatophyta</taxon>
        <taxon>Magnoliopsida</taxon>
        <taxon>Liliopsida</taxon>
        <taxon>Zingiberales</taxon>
        <taxon>Musaceae</taxon>
        <taxon>Ensete</taxon>
    </lineage>
</organism>
<name>A0A427AT12_ENSVE</name>
<feature type="region of interest" description="Disordered" evidence="1">
    <location>
        <begin position="1"/>
        <end position="27"/>
    </location>
</feature>
<accession>A0A427AT12</accession>
<sequence length="147" mass="16814">MAVTGENHNPDGGEIAAKAAPYKPEERKERIVRYRSRRKQRNFHKKITVHTLPFHPFPFVYYTRHFLKTLADSRPRVRGRFARNRETDGRVEVETDAAENSCEQADGGREVGDGTHRSRAAPTADDEYDDEDIWAAISDVLSMNLLS</sequence>
<dbReference type="Proteomes" id="UP000287651">
    <property type="component" value="Unassembled WGS sequence"/>
</dbReference>
<evidence type="ECO:0008006" key="4">
    <source>
        <dbReference type="Google" id="ProtNLM"/>
    </source>
</evidence>
<dbReference type="InterPro" id="IPR045281">
    <property type="entry name" value="CONSTANS-like"/>
</dbReference>
<dbReference type="AlphaFoldDB" id="A0A427AT12"/>
<proteinExistence type="predicted"/>
<evidence type="ECO:0000256" key="1">
    <source>
        <dbReference type="SAM" id="MobiDB-lite"/>
    </source>
</evidence>
<dbReference type="PANTHER" id="PTHR31319:SF100">
    <property type="entry name" value="OS01G0835700 PROTEIN"/>
    <property type="match status" value="1"/>
</dbReference>
<dbReference type="GO" id="GO:0009909">
    <property type="term" value="P:regulation of flower development"/>
    <property type="evidence" value="ECO:0007669"/>
    <property type="project" value="InterPro"/>
</dbReference>
<feature type="compositionally biased region" description="Basic and acidic residues" evidence="1">
    <location>
        <begin position="83"/>
        <end position="93"/>
    </location>
</feature>